<feature type="compositionally biased region" description="Polar residues" evidence="10">
    <location>
        <begin position="1"/>
        <end position="16"/>
    </location>
</feature>
<dbReference type="GO" id="GO:0045717">
    <property type="term" value="P:negative regulation of fatty acid biosynthetic process"/>
    <property type="evidence" value="ECO:0007669"/>
    <property type="project" value="UniProtKB-ARBA"/>
</dbReference>
<gene>
    <name evidence="13" type="ORF">DFR75_101819</name>
</gene>
<dbReference type="EMBL" id="SNXK01000001">
    <property type="protein sequence ID" value="TDP41716.1"/>
    <property type="molecule type" value="Genomic_DNA"/>
</dbReference>
<evidence type="ECO:0000256" key="7">
    <source>
        <dbReference type="ARBA" id="ARBA00047899"/>
    </source>
</evidence>
<comment type="catalytic activity">
    <reaction evidence="7">
        <text>L-threonyl-[protein] + ATP = O-phospho-L-threonyl-[protein] + ADP + H(+)</text>
        <dbReference type="Rhea" id="RHEA:46608"/>
        <dbReference type="Rhea" id="RHEA-COMP:11060"/>
        <dbReference type="Rhea" id="RHEA-COMP:11605"/>
        <dbReference type="ChEBI" id="CHEBI:15378"/>
        <dbReference type="ChEBI" id="CHEBI:30013"/>
        <dbReference type="ChEBI" id="CHEBI:30616"/>
        <dbReference type="ChEBI" id="CHEBI:61977"/>
        <dbReference type="ChEBI" id="CHEBI:456216"/>
        <dbReference type="EC" id="2.7.11.1"/>
    </reaction>
</comment>
<accession>A0A4R6PWA3</accession>
<evidence type="ECO:0000256" key="2">
    <source>
        <dbReference type="ARBA" id="ARBA00022527"/>
    </source>
</evidence>
<keyword evidence="6 9" id="KW-0067">ATP-binding</keyword>
<dbReference type="AlphaFoldDB" id="A0A4R6PWA3"/>
<evidence type="ECO:0000259" key="12">
    <source>
        <dbReference type="PROSITE" id="PS50011"/>
    </source>
</evidence>
<feature type="transmembrane region" description="Helical" evidence="11">
    <location>
        <begin position="374"/>
        <end position="398"/>
    </location>
</feature>
<evidence type="ECO:0000256" key="1">
    <source>
        <dbReference type="ARBA" id="ARBA00012513"/>
    </source>
</evidence>
<keyword evidence="3" id="KW-0808">Transferase</keyword>
<comment type="caution">
    <text evidence="13">The sequence shown here is derived from an EMBL/GenBank/DDBJ whole genome shotgun (WGS) entry which is preliminary data.</text>
</comment>
<dbReference type="PANTHER" id="PTHR43289">
    <property type="entry name" value="MITOGEN-ACTIVATED PROTEIN KINASE KINASE KINASE 20-RELATED"/>
    <property type="match status" value="1"/>
</dbReference>
<evidence type="ECO:0000256" key="3">
    <source>
        <dbReference type="ARBA" id="ARBA00022679"/>
    </source>
</evidence>
<name>A0A4R6PWA3_NOCIG</name>
<feature type="binding site" evidence="9">
    <location>
        <position position="66"/>
    </location>
    <ligand>
        <name>ATP</name>
        <dbReference type="ChEBI" id="CHEBI:30616"/>
    </ligand>
</feature>
<keyword evidence="11" id="KW-0812">Transmembrane</keyword>
<dbReference type="CDD" id="cd14014">
    <property type="entry name" value="STKc_PknB_like"/>
    <property type="match status" value="1"/>
</dbReference>
<keyword evidence="2 13" id="KW-0723">Serine/threonine-protein kinase</keyword>
<keyword evidence="14" id="KW-1185">Reference proteome</keyword>
<dbReference type="EC" id="2.7.11.1" evidence="1"/>
<dbReference type="InterPro" id="IPR008271">
    <property type="entry name" value="Ser/Thr_kinase_AS"/>
</dbReference>
<dbReference type="PROSITE" id="PS00107">
    <property type="entry name" value="PROTEIN_KINASE_ATP"/>
    <property type="match status" value="1"/>
</dbReference>
<dbReference type="SUPFAM" id="SSF56112">
    <property type="entry name" value="Protein kinase-like (PK-like)"/>
    <property type="match status" value="1"/>
</dbReference>
<dbReference type="InterPro" id="IPR000719">
    <property type="entry name" value="Prot_kinase_dom"/>
</dbReference>
<evidence type="ECO:0000256" key="6">
    <source>
        <dbReference type="ARBA" id="ARBA00022840"/>
    </source>
</evidence>
<dbReference type="GO" id="GO:0004674">
    <property type="term" value="F:protein serine/threonine kinase activity"/>
    <property type="evidence" value="ECO:0007669"/>
    <property type="project" value="UniProtKB-KW"/>
</dbReference>
<evidence type="ECO:0000256" key="9">
    <source>
        <dbReference type="PROSITE-ProRule" id="PRU10141"/>
    </source>
</evidence>
<dbReference type="SMART" id="SM00220">
    <property type="entry name" value="S_TKc"/>
    <property type="match status" value="1"/>
</dbReference>
<keyword evidence="11" id="KW-0472">Membrane</keyword>
<dbReference type="FunFam" id="1.10.510.10:FF:000021">
    <property type="entry name" value="Serine/threonine protein kinase"/>
    <property type="match status" value="1"/>
</dbReference>
<dbReference type="Gene3D" id="3.30.200.20">
    <property type="entry name" value="Phosphorylase Kinase, domain 1"/>
    <property type="match status" value="1"/>
</dbReference>
<evidence type="ECO:0000256" key="11">
    <source>
        <dbReference type="SAM" id="Phobius"/>
    </source>
</evidence>
<keyword evidence="11" id="KW-1133">Transmembrane helix</keyword>
<dbReference type="InterPro" id="IPR017441">
    <property type="entry name" value="Protein_kinase_ATP_BS"/>
</dbReference>
<dbReference type="Gene3D" id="1.10.510.10">
    <property type="entry name" value="Transferase(Phosphotransferase) domain 1"/>
    <property type="match status" value="1"/>
</dbReference>
<evidence type="ECO:0000256" key="10">
    <source>
        <dbReference type="SAM" id="MobiDB-lite"/>
    </source>
</evidence>
<dbReference type="PANTHER" id="PTHR43289:SF6">
    <property type="entry name" value="SERINE_THREONINE-PROTEIN KINASE NEKL-3"/>
    <property type="match status" value="1"/>
</dbReference>
<keyword evidence="5 13" id="KW-0418">Kinase</keyword>
<proteinExistence type="predicted"/>
<dbReference type="Pfam" id="PF00069">
    <property type="entry name" value="Pkinase"/>
    <property type="match status" value="1"/>
</dbReference>
<protein>
    <recommendedName>
        <fullName evidence="1">non-specific serine/threonine protein kinase</fullName>
        <ecNumber evidence="1">2.7.11.1</ecNumber>
    </recommendedName>
</protein>
<dbReference type="FunFam" id="3.30.200.20:FF:000035">
    <property type="entry name" value="Serine/threonine protein kinase Stk1"/>
    <property type="match status" value="1"/>
</dbReference>
<organism evidence="13 14">
    <name type="scientific">Nocardia ignorata</name>
    <dbReference type="NCBI Taxonomy" id="145285"/>
    <lineage>
        <taxon>Bacteria</taxon>
        <taxon>Bacillati</taxon>
        <taxon>Actinomycetota</taxon>
        <taxon>Actinomycetes</taxon>
        <taxon>Mycobacteriales</taxon>
        <taxon>Nocardiaceae</taxon>
        <taxon>Nocardia</taxon>
    </lineage>
</organism>
<dbReference type="PROSITE" id="PS50011">
    <property type="entry name" value="PROTEIN_KINASE_DOM"/>
    <property type="match status" value="1"/>
</dbReference>
<dbReference type="Proteomes" id="UP000295087">
    <property type="component" value="Unassembled WGS sequence"/>
</dbReference>
<feature type="domain" description="Protein kinase" evidence="12">
    <location>
        <begin position="37"/>
        <end position="299"/>
    </location>
</feature>
<keyword evidence="4 9" id="KW-0547">Nucleotide-binding</keyword>
<evidence type="ECO:0000256" key="4">
    <source>
        <dbReference type="ARBA" id="ARBA00022741"/>
    </source>
</evidence>
<dbReference type="InterPro" id="IPR011009">
    <property type="entry name" value="Kinase-like_dom_sf"/>
</dbReference>
<reference evidence="13 14" key="1">
    <citation type="submission" date="2019-03" db="EMBL/GenBank/DDBJ databases">
        <title>Genomic Encyclopedia of Type Strains, Phase IV (KMG-IV): sequencing the most valuable type-strain genomes for metagenomic binning, comparative biology and taxonomic classification.</title>
        <authorList>
            <person name="Goeker M."/>
        </authorList>
    </citation>
    <scope>NUCLEOTIDE SEQUENCE [LARGE SCALE GENOMIC DNA]</scope>
    <source>
        <strain evidence="13 14">DSM 44496</strain>
    </source>
</reference>
<evidence type="ECO:0000313" key="13">
    <source>
        <dbReference type="EMBL" id="TDP41716.1"/>
    </source>
</evidence>
<dbReference type="PROSITE" id="PS00108">
    <property type="entry name" value="PROTEIN_KINASE_ST"/>
    <property type="match status" value="1"/>
</dbReference>
<feature type="region of interest" description="Disordered" evidence="10">
    <location>
        <begin position="1"/>
        <end position="23"/>
    </location>
</feature>
<evidence type="ECO:0000256" key="5">
    <source>
        <dbReference type="ARBA" id="ARBA00022777"/>
    </source>
</evidence>
<dbReference type="GO" id="GO:0005524">
    <property type="term" value="F:ATP binding"/>
    <property type="evidence" value="ECO:0007669"/>
    <property type="project" value="UniProtKB-UniRule"/>
</dbReference>
<evidence type="ECO:0000256" key="8">
    <source>
        <dbReference type="ARBA" id="ARBA00048679"/>
    </source>
</evidence>
<comment type="catalytic activity">
    <reaction evidence="8">
        <text>L-seryl-[protein] + ATP = O-phospho-L-seryl-[protein] + ADP + H(+)</text>
        <dbReference type="Rhea" id="RHEA:17989"/>
        <dbReference type="Rhea" id="RHEA-COMP:9863"/>
        <dbReference type="Rhea" id="RHEA-COMP:11604"/>
        <dbReference type="ChEBI" id="CHEBI:15378"/>
        <dbReference type="ChEBI" id="CHEBI:29999"/>
        <dbReference type="ChEBI" id="CHEBI:30616"/>
        <dbReference type="ChEBI" id="CHEBI:83421"/>
        <dbReference type="ChEBI" id="CHEBI:456216"/>
        <dbReference type="EC" id="2.7.11.1"/>
    </reaction>
</comment>
<sequence length="401" mass="42934">MDARDGTNTVLVGSSASDDERDSGVRVVSDGTVFAGYTIDRQLGRGGMGSVYLARHPRLPRWTALKLLNQELFSDAEIRARFEREADLVAQLDHPNIVTVFDRGVENDQLWISMQYVDGIDASMLDPATLPPDRALQIIRETAAALDFAHRAGVLHRDVKPANILLARSNSQERVYLTDFGIARLRDDSGHLTETGSFTATLAYAAPEQLTGVPLDHRADQYSLACTLYTLLTGTAPFEAPSPAAVITGHLQSPPPPVSPRRAGLPPNLDAVMARALAKRPADRFSSCEEFVEAAQRAMRTGTTGARPIARPPSGAHAQPFMGMQPMRPVNTSGAAIPVAPVPPMAPRPATPAAWAQPAMRAPMPPPPPARGGWGSMFGVLLVVFAIVIGIAVLIAVLTNL</sequence>
<evidence type="ECO:0000313" key="14">
    <source>
        <dbReference type="Proteomes" id="UP000295087"/>
    </source>
</evidence>